<protein>
    <submittedName>
        <fullName evidence="1">Bgt-51851</fullName>
    </submittedName>
</protein>
<evidence type="ECO:0000313" key="1">
    <source>
        <dbReference type="EMBL" id="VDB94522.1"/>
    </source>
</evidence>
<dbReference type="Pfam" id="PF14223">
    <property type="entry name" value="Retrotran_gag_2"/>
    <property type="match status" value="1"/>
</dbReference>
<dbReference type="Proteomes" id="UP000324639">
    <property type="component" value="Chromosome Bgt_-10"/>
</dbReference>
<proteinExistence type="predicted"/>
<accession>A0A9X9MNS0</accession>
<name>A0A9X9MNS0_BLUGR</name>
<sequence>MKAALLQLIPEDVFYIVEDKSTAKEMWDFINDYFRPYEQSTINALLEDFWKFLMDEGTDVDIFVEELRKHQIKIASAESSMRTSDSLMKNRLLDHFDEYQSGHYSMAVTVLRHGTSITFAAAFNSPSASQTNYLRTHPDPVIAFASKREKFSDSSPHCLATKVCTRCKWQGHICITGCAPFD</sequence>
<organism evidence="1 2">
    <name type="scientific">Blumeria graminis f. sp. tritici</name>
    <dbReference type="NCBI Taxonomy" id="62690"/>
    <lineage>
        <taxon>Eukaryota</taxon>
        <taxon>Fungi</taxon>
        <taxon>Dikarya</taxon>
        <taxon>Ascomycota</taxon>
        <taxon>Pezizomycotina</taxon>
        <taxon>Leotiomycetes</taxon>
        <taxon>Erysiphales</taxon>
        <taxon>Erysiphaceae</taxon>
        <taxon>Blumeria</taxon>
    </lineage>
</organism>
<dbReference type="EMBL" id="LR026993">
    <property type="protein sequence ID" value="VDB94522.1"/>
    <property type="molecule type" value="Genomic_DNA"/>
</dbReference>
<reference evidence="1 2" key="1">
    <citation type="submission" date="2018-08" db="EMBL/GenBank/DDBJ databases">
        <authorList>
            <person name="Muller C M."/>
        </authorList>
    </citation>
    <scope>NUCLEOTIDE SEQUENCE [LARGE SCALE GENOMIC DNA]</scope>
</reference>
<keyword evidence="2" id="KW-1185">Reference proteome</keyword>
<dbReference type="AlphaFoldDB" id="A0A9X9MNS0"/>
<gene>
    <name evidence="1" type="ORF">BGT96224V316_LOCUS7709</name>
</gene>
<evidence type="ECO:0000313" key="2">
    <source>
        <dbReference type="Proteomes" id="UP000324639"/>
    </source>
</evidence>